<keyword evidence="3" id="KW-1185">Reference proteome</keyword>
<feature type="compositionally biased region" description="Basic and acidic residues" evidence="1">
    <location>
        <begin position="20"/>
        <end position="30"/>
    </location>
</feature>
<dbReference type="GeneID" id="98149042"/>
<organism evidence="2 3">
    <name type="scientific">Aspergillus lucknowensis</name>
    <dbReference type="NCBI Taxonomy" id="176173"/>
    <lineage>
        <taxon>Eukaryota</taxon>
        <taxon>Fungi</taxon>
        <taxon>Dikarya</taxon>
        <taxon>Ascomycota</taxon>
        <taxon>Pezizomycotina</taxon>
        <taxon>Eurotiomycetes</taxon>
        <taxon>Eurotiomycetidae</taxon>
        <taxon>Eurotiales</taxon>
        <taxon>Aspergillaceae</taxon>
        <taxon>Aspergillus</taxon>
        <taxon>Aspergillus subgen. Nidulantes</taxon>
    </lineage>
</organism>
<evidence type="ECO:0000313" key="2">
    <source>
        <dbReference type="EMBL" id="KAL2861205.1"/>
    </source>
</evidence>
<protein>
    <submittedName>
        <fullName evidence="2">Uncharacterized protein</fullName>
    </submittedName>
</protein>
<evidence type="ECO:0000256" key="1">
    <source>
        <dbReference type="SAM" id="MobiDB-lite"/>
    </source>
</evidence>
<reference evidence="2 3" key="1">
    <citation type="submission" date="2024-07" db="EMBL/GenBank/DDBJ databases">
        <title>Section-level genome sequencing and comparative genomics of Aspergillus sections Usti and Cavernicolus.</title>
        <authorList>
            <consortium name="Lawrence Berkeley National Laboratory"/>
            <person name="Nybo J.L."/>
            <person name="Vesth T.C."/>
            <person name="Theobald S."/>
            <person name="Frisvad J.C."/>
            <person name="Larsen T.O."/>
            <person name="Kjaerboelling I."/>
            <person name="Rothschild-Mancinelli K."/>
            <person name="Lyhne E.K."/>
            <person name="Kogle M.E."/>
            <person name="Barry K."/>
            <person name="Clum A."/>
            <person name="Na H."/>
            <person name="Ledsgaard L."/>
            <person name="Lin J."/>
            <person name="Lipzen A."/>
            <person name="Kuo A."/>
            <person name="Riley R."/>
            <person name="Mondo S."/>
            <person name="Labutti K."/>
            <person name="Haridas S."/>
            <person name="Pangalinan J."/>
            <person name="Salamov A.A."/>
            <person name="Simmons B.A."/>
            <person name="Magnuson J.K."/>
            <person name="Chen J."/>
            <person name="Drula E."/>
            <person name="Henrissat B."/>
            <person name="Wiebenga A."/>
            <person name="Lubbers R.J."/>
            <person name="Gomes A.C."/>
            <person name="Macurrencykelacurrency M.R."/>
            <person name="Stajich J."/>
            <person name="Grigoriev I.V."/>
            <person name="Mortensen U.H."/>
            <person name="De Vries R.P."/>
            <person name="Baker S.E."/>
            <person name="Andersen M.R."/>
        </authorList>
    </citation>
    <scope>NUCLEOTIDE SEQUENCE [LARGE SCALE GENOMIC DNA]</scope>
    <source>
        <strain evidence="2 3">CBS 449.75</strain>
    </source>
</reference>
<evidence type="ECO:0000313" key="3">
    <source>
        <dbReference type="Proteomes" id="UP001610432"/>
    </source>
</evidence>
<gene>
    <name evidence="2" type="ORF">BJX67DRAFT_385951</name>
</gene>
<sequence>MALGFTATATSTGTASNSRDTVKLEDTSETSRRSLRDAYTQFFKRGSDEMALHQACIGNRLAGFLRCELVSLSFDAALLENSYPLDGFAHMGMAVKTGVLCPESAVEEVKELQKGTGMGGSYPEAPRQCRCGDGGYN</sequence>
<dbReference type="RefSeq" id="XP_070881099.1">
    <property type="nucleotide sequence ID" value="XM_071033970.1"/>
</dbReference>
<name>A0ABR4L9K1_9EURO</name>
<feature type="region of interest" description="Disordered" evidence="1">
    <location>
        <begin position="1"/>
        <end position="30"/>
    </location>
</feature>
<accession>A0ABR4L9K1</accession>
<proteinExistence type="predicted"/>
<dbReference type="EMBL" id="JBFXLQ010000073">
    <property type="protein sequence ID" value="KAL2861205.1"/>
    <property type="molecule type" value="Genomic_DNA"/>
</dbReference>
<feature type="compositionally biased region" description="Low complexity" evidence="1">
    <location>
        <begin position="1"/>
        <end position="18"/>
    </location>
</feature>
<dbReference type="Proteomes" id="UP001610432">
    <property type="component" value="Unassembled WGS sequence"/>
</dbReference>
<comment type="caution">
    <text evidence="2">The sequence shown here is derived from an EMBL/GenBank/DDBJ whole genome shotgun (WGS) entry which is preliminary data.</text>
</comment>